<keyword evidence="8" id="KW-1003">Cell membrane</keyword>
<dbReference type="Proteomes" id="UP000266258">
    <property type="component" value="Unassembled WGS sequence"/>
</dbReference>
<evidence type="ECO:0000256" key="7">
    <source>
        <dbReference type="ARBA" id="ARBA00019373"/>
    </source>
</evidence>
<evidence type="ECO:0000313" key="21">
    <source>
        <dbReference type="Proteomes" id="UP000266258"/>
    </source>
</evidence>
<evidence type="ECO:0000256" key="9">
    <source>
        <dbReference type="ARBA" id="ARBA00022516"/>
    </source>
</evidence>
<dbReference type="EC" id="2.7.7.41" evidence="6 18"/>
<keyword evidence="12 18" id="KW-0548">Nucleotidyltransferase</keyword>
<evidence type="ECO:0000256" key="2">
    <source>
        <dbReference type="ARBA" id="ARBA00004651"/>
    </source>
</evidence>
<keyword evidence="14" id="KW-0443">Lipid metabolism</keyword>
<keyword evidence="17" id="KW-1208">Phospholipid metabolism</keyword>
<keyword evidence="15 19" id="KW-0472">Membrane</keyword>
<evidence type="ECO:0000256" key="1">
    <source>
        <dbReference type="ARBA" id="ARBA00001698"/>
    </source>
</evidence>
<comment type="subcellular location">
    <subcellularLocation>
        <location evidence="2">Cell membrane</location>
        <topology evidence="2">Multi-pass membrane protein</topology>
    </subcellularLocation>
</comment>
<keyword evidence="10 18" id="KW-0808">Transferase</keyword>
<keyword evidence="13 19" id="KW-1133">Transmembrane helix</keyword>
<keyword evidence="21" id="KW-1185">Reference proteome</keyword>
<dbReference type="PANTHER" id="PTHR46382">
    <property type="entry name" value="PHOSPHATIDATE CYTIDYLYLTRANSFERASE"/>
    <property type="match status" value="1"/>
</dbReference>
<feature type="transmembrane region" description="Helical" evidence="19">
    <location>
        <begin position="104"/>
        <end position="121"/>
    </location>
</feature>
<comment type="pathway">
    <text evidence="4">Lipid metabolism.</text>
</comment>
<dbReference type="EMBL" id="NRJH01000022">
    <property type="protein sequence ID" value="RIY33073.1"/>
    <property type="molecule type" value="Genomic_DNA"/>
</dbReference>
<dbReference type="PANTHER" id="PTHR46382:SF1">
    <property type="entry name" value="PHOSPHATIDATE CYTIDYLYLTRANSFERASE"/>
    <property type="match status" value="1"/>
</dbReference>
<evidence type="ECO:0000256" key="18">
    <source>
        <dbReference type="RuleBase" id="RU003938"/>
    </source>
</evidence>
<keyword evidence="9" id="KW-0444">Lipid biosynthesis</keyword>
<comment type="pathway">
    <text evidence="3 18">Phospholipid metabolism; CDP-diacylglycerol biosynthesis; CDP-diacylglycerol from sn-glycerol 3-phosphate: step 3/3.</text>
</comment>
<gene>
    <name evidence="20" type="ORF">CJP74_02810</name>
</gene>
<evidence type="ECO:0000313" key="20">
    <source>
        <dbReference type="EMBL" id="RIY33073.1"/>
    </source>
</evidence>
<accession>A0A3A1Y4A5</accession>
<feature type="transmembrane region" description="Helical" evidence="19">
    <location>
        <begin position="209"/>
        <end position="229"/>
    </location>
</feature>
<reference evidence="20 21" key="1">
    <citation type="submission" date="2017-08" db="EMBL/GenBank/DDBJ databases">
        <title>Reclassification of Bisgaard taxon 37 and 44.</title>
        <authorList>
            <person name="Christensen H."/>
        </authorList>
    </citation>
    <scope>NUCLEOTIDE SEQUENCE [LARGE SCALE GENOMIC DNA]</scope>
    <source>
        <strain evidence="20 21">B96_4</strain>
    </source>
</reference>
<evidence type="ECO:0000256" key="14">
    <source>
        <dbReference type="ARBA" id="ARBA00023098"/>
    </source>
</evidence>
<evidence type="ECO:0000256" key="5">
    <source>
        <dbReference type="ARBA" id="ARBA00010185"/>
    </source>
</evidence>
<evidence type="ECO:0000256" key="3">
    <source>
        <dbReference type="ARBA" id="ARBA00005119"/>
    </source>
</evidence>
<feature type="transmembrane region" description="Helical" evidence="19">
    <location>
        <begin position="133"/>
        <end position="155"/>
    </location>
</feature>
<dbReference type="OrthoDB" id="9799199at2"/>
<comment type="similarity">
    <text evidence="5 18">Belongs to the CDS family.</text>
</comment>
<dbReference type="PROSITE" id="PS01315">
    <property type="entry name" value="CDS"/>
    <property type="match status" value="1"/>
</dbReference>
<sequence>MKQRLISGIALIIGLLLVVLVAPFPVFFAVFLLIACLSIWEYSKLIYNDNPNLEPTRKWRWLYMAIIIFATLFPFFPVFSAWLAFGTDRFANVNRLLVNNYETIMFYAMFIWLFSLVIYRRTETLMEIMHPRLVALFAALSNGAFFAGVFAIRYYDGSTLSFNPNNSPVFMIYMFFLVACTDSGAYFFGRAFGKTKMSPKISPNKTLEGLLGGVFTAMICAIIFVNFTSLSDYMVNNKRMVAFYMFTLITVLFSVHGDLTESFLKRRAKIKDSSNLIPGHGGVLDRLDSLQPSFMFMAYYWLFLTLDNFFTF</sequence>
<feature type="transmembrane region" description="Helical" evidence="19">
    <location>
        <begin position="12"/>
        <end position="40"/>
    </location>
</feature>
<evidence type="ECO:0000256" key="19">
    <source>
        <dbReference type="SAM" id="Phobius"/>
    </source>
</evidence>
<feature type="transmembrane region" description="Helical" evidence="19">
    <location>
        <begin position="241"/>
        <end position="259"/>
    </location>
</feature>
<comment type="caution">
    <text evidence="20">The sequence shown here is derived from an EMBL/GenBank/DDBJ whole genome shotgun (WGS) entry which is preliminary data.</text>
</comment>
<evidence type="ECO:0000256" key="17">
    <source>
        <dbReference type="ARBA" id="ARBA00023264"/>
    </source>
</evidence>
<evidence type="ECO:0000256" key="15">
    <source>
        <dbReference type="ARBA" id="ARBA00023136"/>
    </source>
</evidence>
<keyword evidence="11 18" id="KW-0812">Transmembrane</keyword>
<dbReference type="RefSeq" id="WP_119496757.1">
    <property type="nucleotide sequence ID" value="NZ_NRJH01000022.1"/>
</dbReference>
<feature type="transmembrane region" description="Helical" evidence="19">
    <location>
        <begin position="61"/>
        <end position="84"/>
    </location>
</feature>
<comment type="catalytic activity">
    <reaction evidence="1 18">
        <text>a 1,2-diacyl-sn-glycero-3-phosphate + CTP + H(+) = a CDP-1,2-diacyl-sn-glycerol + diphosphate</text>
        <dbReference type="Rhea" id="RHEA:16229"/>
        <dbReference type="ChEBI" id="CHEBI:15378"/>
        <dbReference type="ChEBI" id="CHEBI:33019"/>
        <dbReference type="ChEBI" id="CHEBI:37563"/>
        <dbReference type="ChEBI" id="CHEBI:58332"/>
        <dbReference type="ChEBI" id="CHEBI:58608"/>
        <dbReference type="EC" id="2.7.7.41"/>
    </reaction>
</comment>
<evidence type="ECO:0000256" key="4">
    <source>
        <dbReference type="ARBA" id="ARBA00005189"/>
    </source>
</evidence>
<protein>
    <recommendedName>
        <fullName evidence="7 18">Phosphatidate cytidylyltransferase</fullName>
        <ecNumber evidence="6 18">2.7.7.41</ecNumber>
    </recommendedName>
</protein>
<proteinExistence type="inferred from homology"/>
<evidence type="ECO:0000256" key="12">
    <source>
        <dbReference type="ARBA" id="ARBA00022695"/>
    </source>
</evidence>
<evidence type="ECO:0000256" key="10">
    <source>
        <dbReference type="ARBA" id="ARBA00022679"/>
    </source>
</evidence>
<dbReference type="AlphaFoldDB" id="A0A3A1Y4A5"/>
<evidence type="ECO:0000256" key="13">
    <source>
        <dbReference type="ARBA" id="ARBA00022989"/>
    </source>
</evidence>
<evidence type="ECO:0000256" key="6">
    <source>
        <dbReference type="ARBA" id="ARBA00012487"/>
    </source>
</evidence>
<name>A0A3A1Y4A5_9GAMM</name>
<keyword evidence="16" id="KW-0594">Phospholipid biosynthesis</keyword>
<dbReference type="UniPathway" id="UPA00557">
    <property type="reaction ID" value="UER00614"/>
</dbReference>
<feature type="transmembrane region" description="Helical" evidence="19">
    <location>
        <begin position="167"/>
        <end position="188"/>
    </location>
</feature>
<dbReference type="GO" id="GO:0004605">
    <property type="term" value="F:phosphatidate cytidylyltransferase activity"/>
    <property type="evidence" value="ECO:0007669"/>
    <property type="project" value="UniProtKB-EC"/>
</dbReference>
<evidence type="ECO:0000256" key="8">
    <source>
        <dbReference type="ARBA" id="ARBA00022475"/>
    </source>
</evidence>
<dbReference type="GO" id="GO:0005886">
    <property type="term" value="C:plasma membrane"/>
    <property type="evidence" value="ECO:0007669"/>
    <property type="project" value="UniProtKB-SubCell"/>
</dbReference>
<dbReference type="InterPro" id="IPR000374">
    <property type="entry name" value="PC_trans"/>
</dbReference>
<dbReference type="Pfam" id="PF01148">
    <property type="entry name" value="CTP_transf_1"/>
    <property type="match status" value="1"/>
</dbReference>
<dbReference type="GO" id="GO:0016024">
    <property type="term" value="P:CDP-diacylglycerol biosynthetic process"/>
    <property type="evidence" value="ECO:0007669"/>
    <property type="project" value="UniProtKB-UniPathway"/>
</dbReference>
<evidence type="ECO:0000256" key="11">
    <source>
        <dbReference type="ARBA" id="ARBA00022692"/>
    </source>
</evidence>
<evidence type="ECO:0000256" key="16">
    <source>
        <dbReference type="ARBA" id="ARBA00023209"/>
    </source>
</evidence>
<organism evidence="20 21">
    <name type="scientific">Psittacicella melopsittaci</name>
    <dbReference type="NCBI Taxonomy" id="2028576"/>
    <lineage>
        <taxon>Bacteria</taxon>
        <taxon>Pseudomonadati</taxon>
        <taxon>Pseudomonadota</taxon>
        <taxon>Gammaproteobacteria</taxon>
        <taxon>Pasteurellales</taxon>
        <taxon>Psittacicellaceae</taxon>
        <taxon>Psittacicella</taxon>
    </lineage>
</organism>